<dbReference type="OrthoDB" id="5515308at2"/>
<gene>
    <name evidence="2" type="ORF">CDO81_22765</name>
</gene>
<feature type="transmembrane region" description="Helical" evidence="1">
    <location>
        <begin position="97"/>
        <end position="118"/>
    </location>
</feature>
<dbReference type="AlphaFoldDB" id="A0A254N653"/>
<evidence type="ECO:0000256" key="1">
    <source>
        <dbReference type="SAM" id="Phobius"/>
    </source>
</evidence>
<proteinExistence type="predicted"/>
<dbReference type="GO" id="GO:0016020">
    <property type="term" value="C:membrane"/>
    <property type="evidence" value="ECO:0007669"/>
    <property type="project" value="GOC"/>
</dbReference>
<keyword evidence="1" id="KW-0472">Membrane</keyword>
<name>A0A254N653_9BURK</name>
<reference evidence="2 3" key="1">
    <citation type="journal article" date="2007" name="Int. J. Syst. Evol. Microbiol.">
        <title>Description of Pelomonas aquatica sp. nov. and Pelomonas puraquae sp. nov., isolated from industrial and haemodialysis water.</title>
        <authorList>
            <person name="Gomila M."/>
            <person name="Bowien B."/>
            <person name="Falsen E."/>
            <person name="Moore E.R."/>
            <person name="Lalucat J."/>
        </authorList>
    </citation>
    <scope>NUCLEOTIDE SEQUENCE [LARGE SCALE GENOMIC DNA]</scope>
    <source>
        <strain evidence="2 3">CCUG 52769</strain>
    </source>
</reference>
<feature type="transmembrane region" description="Helical" evidence="1">
    <location>
        <begin position="46"/>
        <end position="65"/>
    </location>
</feature>
<dbReference type="PANTHER" id="PTHR28026:SF9">
    <property type="entry name" value="2-HYDROXY-PALMITIC ACID DIOXYGENASE MPO1"/>
    <property type="match status" value="1"/>
</dbReference>
<dbReference type="Proteomes" id="UP000197446">
    <property type="component" value="Unassembled WGS sequence"/>
</dbReference>
<evidence type="ECO:0000313" key="2">
    <source>
        <dbReference type="EMBL" id="OWR01847.1"/>
    </source>
</evidence>
<accession>A0A254N653</accession>
<feature type="transmembrane region" description="Helical" evidence="1">
    <location>
        <begin position="130"/>
        <end position="151"/>
    </location>
</feature>
<keyword evidence="1" id="KW-1133">Transmembrane helix</keyword>
<dbReference type="EMBL" id="NISI01000012">
    <property type="protein sequence ID" value="OWR01847.1"/>
    <property type="molecule type" value="Genomic_DNA"/>
</dbReference>
<dbReference type="InterPro" id="IPR009305">
    <property type="entry name" value="Mpo1-like"/>
</dbReference>
<comment type="caution">
    <text evidence="2">The sequence shown here is derived from an EMBL/GenBank/DDBJ whole genome shotgun (WGS) entry which is preliminary data.</text>
</comment>
<keyword evidence="3" id="KW-1185">Reference proteome</keyword>
<dbReference type="Pfam" id="PF06127">
    <property type="entry name" value="Mpo1-like"/>
    <property type="match status" value="1"/>
</dbReference>
<dbReference type="GO" id="GO:0046521">
    <property type="term" value="P:sphingoid catabolic process"/>
    <property type="evidence" value="ECO:0007669"/>
    <property type="project" value="TreeGrafter"/>
</dbReference>
<feature type="transmembrane region" description="Helical" evidence="1">
    <location>
        <begin position="72"/>
        <end position="91"/>
    </location>
</feature>
<organism evidence="2 3">
    <name type="scientific">Roseateles puraquae</name>
    <dbReference type="NCBI Taxonomy" id="431059"/>
    <lineage>
        <taxon>Bacteria</taxon>
        <taxon>Pseudomonadati</taxon>
        <taxon>Pseudomonadota</taxon>
        <taxon>Betaproteobacteria</taxon>
        <taxon>Burkholderiales</taxon>
        <taxon>Sphaerotilaceae</taxon>
        <taxon>Roseateles</taxon>
    </lineage>
</organism>
<keyword evidence="1" id="KW-0812">Transmembrane</keyword>
<evidence type="ECO:0008006" key="4">
    <source>
        <dbReference type="Google" id="ProtNLM"/>
    </source>
</evidence>
<dbReference type="PANTHER" id="PTHR28026">
    <property type="entry name" value="DUF962 DOMAIN PROTEIN (AFU_ORTHOLOGUE AFUA_8G05310)"/>
    <property type="match status" value="1"/>
</dbReference>
<feature type="transmembrane region" description="Helical" evidence="1">
    <location>
        <begin position="21"/>
        <end position="40"/>
    </location>
</feature>
<evidence type="ECO:0000313" key="3">
    <source>
        <dbReference type="Proteomes" id="UP000197446"/>
    </source>
</evidence>
<protein>
    <recommendedName>
        <fullName evidence="4">DUF962 domain-containing protein</fullName>
    </recommendedName>
</protein>
<dbReference type="RefSeq" id="WP_088485542.1">
    <property type="nucleotide sequence ID" value="NZ_NISI01000012.1"/>
</dbReference>
<sequence length="174" mass="18672">MKTLEDQLANYAAYHRDSRNIATHFVGIPLIVVAVATLLSRPVMPLAGLPVSPAVAVSLLTALYYLRLDLRLGLLMTALLAGAVAFGAWAAGQTTALWLTLGVGGFAVGWVFQFVGHFREGRKPAFVDDLIGLIIGPLFVTVELLFLLGLYGELQQRIDARVGSVRRGRTPASA</sequence>